<reference evidence="2 3" key="1">
    <citation type="submission" date="2014-02" db="EMBL/GenBank/DDBJ databases">
        <title>The genome sequence of Colletotrichum fioriniae PJ7.</title>
        <authorList>
            <person name="Baroncelli R."/>
            <person name="Thon M.R."/>
        </authorList>
    </citation>
    <scope>NUCLEOTIDE SEQUENCE [LARGE SCALE GENOMIC DNA]</scope>
    <source>
        <strain evidence="2 3">PJ7</strain>
    </source>
</reference>
<dbReference type="KEGG" id="cfj:CFIO01_07409"/>
<feature type="region of interest" description="Disordered" evidence="1">
    <location>
        <begin position="1"/>
        <end position="27"/>
    </location>
</feature>
<comment type="caution">
    <text evidence="2">The sequence shown here is derived from an EMBL/GenBank/DDBJ whole genome shotgun (WGS) entry which is preliminary data.</text>
</comment>
<evidence type="ECO:0000313" key="2">
    <source>
        <dbReference type="EMBL" id="EXF83320.1"/>
    </source>
</evidence>
<dbReference type="AlphaFoldDB" id="A0A010R3L8"/>
<proteinExistence type="predicted"/>
<organism evidence="2 3">
    <name type="scientific">Colletotrichum fioriniae PJ7</name>
    <dbReference type="NCBI Taxonomy" id="1445577"/>
    <lineage>
        <taxon>Eukaryota</taxon>
        <taxon>Fungi</taxon>
        <taxon>Dikarya</taxon>
        <taxon>Ascomycota</taxon>
        <taxon>Pezizomycotina</taxon>
        <taxon>Sordariomycetes</taxon>
        <taxon>Hypocreomycetidae</taxon>
        <taxon>Glomerellales</taxon>
        <taxon>Glomerellaceae</taxon>
        <taxon>Colletotrichum</taxon>
        <taxon>Colletotrichum acutatum species complex</taxon>
    </lineage>
</organism>
<keyword evidence="3" id="KW-1185">Reference proteome</keyword>
<protein>
    <submittedName>
        <fullName evidence="2">Uncharacterized protein</fullName>
    </submittedName>
</protein>
<sequence>MNVCSPRRQNPHRERRLSVASEPRTSSLGKISPRGLYGYQGGFFAPARLIFRVFVYEHWKSKGPWSGAEATAAWIGRLRATCEEYRYIGRAPVDVWSFARERESRTTLFNPLASFPSSAPVGKYLEDKESKEFRAELLTS</sequence>
<evidence type="ECO:0000256" key="1">
    <source>
        <dbReference type="SAM" id="MobiDB-lite"/>
    </source>
</evidence>
<gene>
    <name evidence="2" type="ORF">CFIO01_07409</name>
</gene>
<dbReference type="EMBL" id="JARH01000254">
    <property type="protein sequence ID" value="EXF83320.1"/>
    <property type="molecule type" value="Genomic_DNA"/>
</dbReference>
<accession>A0A010R3L8</accession>
<evidence type="ECO:0000313" key="3">
    <source>
        <dbReference type="Proteomes" id="UP000020467"/>
    </source>
</evidence>
<dbReference type="HOGENOM" id="CLU_1835002_0_0_1"/>
<dbReference type="Proteomes" id="UP000020467">
    <property type="component" value="Unassembled WGS sequence"/>
</dbReference>
<name>A0A010R3L8_9PEZI</name>